<feature type="domain" description="C3H1-type" evidence="2">
    <location>
        <begin position="210"/>
        <end position="238"/>
    </location>
</feature>
<dbReference type="EMBL" id="KN832975">
    <property type="protein sequence ID" value="KIM88990.1"/>
    <property type="molecule type" value="Genomic_DNA"/>
</dbReference>
<dbReference type="InParanoid" id="A0A0C3FXI1"/>
<dbReference type="InterPro" id="IPR000571">
    <property type="entry name" value="Znf_CCCH"/>
</dbReference>
<gene>
    <name evidence="3" type="ORF">PILCRDRAFT_767907</name>
</gene>
<evidence type="ECO:0000259" key="2">
    <source>
        <dbReference type="PROSITE" id="PS50103"/>
    </source>
</evidence>
<accession>A0A0C3FXI1</accession>
<keyword evidence="1" id="KW-0479">Metal-binding</keyword>
<evidence type="ECO:0000256" key="1">
    <source>
        <dbReference type="PROSITE-ProRule" id="PRU00723"/>
    </source>
</evidence>
<name>A0A0C3FXI1_PILCF</name>
<feature type="non-terminal residue" evidence="3">
    <location>
        <position position="1"/>
    </location>
</feature>
<keyword evidence="4" id="KW-1185">Reference proteome</keyword>
<dbReference type="AlphaFoldDB" id="A0A0C3FXI1"/>
<reference evidence="3 4" key="1">
    <citation type="submission" date="2014-04" db="EMBL/GenBank/DDBJ databases">
        <authorList>
            <consortium name="DOE Joint Genome Institute"/>
            <person name="Kuo A."/>
            <person name="Tarkka M."/>
            <person name="Buscot F."/>
            <person name="Kohler A."/>
            <person name="Nagy L.G."/>
            <person name="Floudas D."/>
            <person name="Copeland A."/>
            <person name="Barry K.W."/>
            <person name="Cichocki N."/>
            <person name="Veneault-Fourrey C."/>
            <person name="LaButti K."/>
            <person name="Lindquist E.A."/>
            <person name="Lipzen A."/>
            <person name="Lundell T."/>
            <person name="Morin E."/>
            <person name="Murat C."/>
            <person name="Sun H."/>
            <person name="Tunlid A."/>
            <person name="Henrissat B."/>
            <person name="Grigoriev I.V."/>
            <person name="Hibbett D.S."/>
            <person name="Martin F."/>
            <person name="Nordberg H.P."/>
            <person name="Cantor M.N."/>
            <person name="Hua S.X."/>
        </authorList>
    </citation>
    <scope>NUCLEOTIDE SEQUENCE [LARGE SCALE GENOMIC DNA]</scope>
    <source>
        <strain evidence="3 4">F 1598</strain>
    </source>
</reference>
<dbReference type="HOGENOM" id="CLU_041692_2_0_1"/>
<organism evidence="3 4">
    <name type="scientific">Piloderma croceum (strain F 1598)</name>
    <dbReference type="NCBI Taxonomy" id="765440"/>
    <lineage>
        <taxon>Eukaryota</taxon>
        <taxon>Fungi</taxon>
        <taxon>Dikarya</taxon>
        <taxon>Basidiomycota</taxon>
        <taxon>Agaricomycotina</taxon>
        <taxon>Agaricomycetes</taxon>
        <taxon>Agaricomycetidae</taxon>
        <taxon>Atheliales</taxon>
        <taxon>Atheliaceae</taxon>
        <taxon>Piloderma</taxon>
    </lineage>
</organism>
<reference evidence="4" key="2">
    <citation type="submission" date="2015-01" db="EMBL/GenBank/DDBJ databases">
        <title>Evolutionary Origins and Diversification of the Mycorrhizal Mutualists.</title>
        <authorList>
            <consortium name="DOE Joint Genome Institute"/>
            <consortium name="Mycorrhizal Genomics Consortium"/>
            <person name="Kohler A."/>
            <person name="Kuo A."/>
            <person name="Nagy L.G."/>
            <person name="Floudas D."/>
            <person name="Copeland A."/>
            <person name="Barry K.W."/>
            <person name="Cichocki N."/>
            <person name="Veneault-Fourrey C."/>
            <person name="LaButti K."/>
            <person name="Lindquist E.A."/>
            <person name="Lipzen A."/>
            <person name="Lundell T."/>
            <person name="Morin E."/>
            <person name="Murat C."/>
            <person name="Riley R."/>
            <person name="Ohm R."/>
            <person name="Sun H."/>
            <person name="Tunlid A."/>
            <person name="Henrissat B."/>
            <person name="Grigoriev I.V."/>
            <person name="Hibbett D.S."/>
            <person name="Martin F."/>
        </authorList>
    </citation>
    <scope>NUCLEOTIDE SEQUENCE [LARGE SCALE GENOMIC DNA]</scope>
    <source>
        <strain evidence="4">F 1598</strain>
    </source>
</reference>
<dbReference type="GO" id="GO:0008270">
    <property type="term" value="F:zinc ion binding"/>
    <property type="evidence" value="ECO:0007669"/>
    <property type="project" value="UniProtKB-KW"/>
</dbReference>
<evidence type="ECO:0000313" key="4">
    <source>
        <dbReference type="Proteomes" id="UP000054166"/>
    </source>
</evidence>
<keyword evidence="1" id="KW-0863">Zinc-finger</keyword>
<protein>
    <recommendedName>
        <fullName evidence="2">C3H1-type domain-containing protein</fullName>
    </recommendedName>
</protein>
<feature type="zinc finger region" description="C3H1-type" evidence="1">
    <location>
        <begin position="210"/>
        <end position="238"/>
    </location>
</feature>
<dbReference type="STRING" id="765440.A0A0C3FXI1"/>
<keyword evidence="1" id="KW-0862">Zinc</keyword>
<dbReference type="OrthoDB" id="2355984at2759"/>
<sequence>EATGSSKKCVADETLYPWLTAEAISGTTLSDSLELTRKLIVNYTTDLKQAKWSLLSSKFVPDFPNDEWNNVLSGKSVNLDAVFSSSLSTATDNCTVESFREFEHLFGAAKPSKMIATHGDWVTTWGITSRAVMFAFPHREWELDPYHDYITGYFAAIHNNFHSKVLELDKSIRKYVGSIQDTELSDFNKFRYLETRHLHVGGKAILKSEWRSSDPCCNLNRNTCNLQASQCRYRHVCQICKGNHRKGDCPHKEGHT</sequence>
<proteinExistence type="predicted"/>
<dbReference type="PROSITE" id="PS50103">
    <property type="entry name" value="ZF_C3H1"/>
    <property type="match status" value="1"/>
</dbReference>
<dbReference type="Proteomes" id="UP000054166">
    <property type="component" value="Unassembled WGS sequence"/>
</dbReference>
<evidence type="ECO:0000313" key="3">
    <source>
        <dbReference type="EMBL" id="KIM88990.1"/>
    </source>
</evidence>